<accession>A0A512HFK9</accession>
<dbReference type="PANTHER" id="PTHR36453:SF1">
    <property type="entry name" value="RIGHT HANDED BETA HELIX DOMAIN-CONTAINING PROTEIN"/>
    <property type="match status" value="1"/>
</dbReference>
<dbReference type="Pfam" id="PF13229">
    <property type="entry name" value="Beta_helix"/>
    <property type="match status" value="1"/>
</dbReference>
<dbReference type="SUPFAM" id="SSF51126">
    <property type="entry name" value="Pectin lyase-like"/>
    <property type="match status" value="1"/>
</dbReference>
<evidence type="ECO:0000259" key="1">
    <source>
        <dbReference type="Pfam" id="PF13229"/>
    </source>
</evidence>
<evidence type="ECO:0000313" key="2">
    <source>
        <dbReference type="EMBL" id="GEO84242.1"/>
    </source>
</evidence>
<dbReference type="SMART" id="SM00710">
    <property type="entry name" value="PbH1"/>
    <property type="match status" value="8"/>
</dbReference>
<dbReference type="InterPro" id="IPR039448">
    <property type="entry name" value="Beta_helix"/>
</dbReference>
<sequence length="469" mass="48581">MSERPAYGRIADGERKMLKRRVFLGSLASLPALCASRADAQPEPLAAELRGAFDAREAGIVPGAADNQSRKLQALLDAAAASGQPVFLPAGAYEVSNLELPDGTRLFGVAGATRLTYTGDGHLLTARDARHVTLSGITLDGANRWLADYTDALVAFRSVDEVLVRDCAIIGSRKHGLQLERSGGSVTDCRITGAADAGLMAIETKALTVRDNAVSECGNGGILVHRWTKGTDGAVVSGNRISRIGARSGGTGQNGNGINLFRADNVIVSGNHVSDCAFSAIRANSASNVTISGNQCFSSGETAIYAEFSFEGAVIADNLIDGAANGILVVNLDQGGRLSTVSGNIVRNLKLEGPYVPDGAGFGLGIAVEADTVVTGNVIENAPKWGLILGWGPFLRNVVATSNLIRHAPVGIAVTVVEGAGAAIISGNLIAETPEGAILGYRWTEKATKELIDGAGDMAHLSIDGNRRG</sequence>
<dbReference type="Gene3D" id="2.160.20.10">
    <property type="entry name" value="Single-stranded right-handed beta-helix, Pectin lyase-like"/>
    <property type="match status" value="1"/>
</dbReference>
<proteinExistence type="predicted"/>
<protein>
    <submittedName>
        <fullName evidence="2">Tat protein</fullName>
    </submittedName>
</protein>
<comment type="caution">
    <text evidence="2">The sequence shown here is derived from an EMBL/GenBank/DDBJ whole genome shotgun (WGS) entry which is preliminary data.</text>
</comment>
<dbReference type="NCBIfam" id="TIGR03808">
    <property type="entry name" value="RR_plus_rpt_1"/>
    <property type="match status" value="1"/>
</dbReference>
<feature type="domain" description="Right handed beta helix" evidence="1">
    <location>
        <begin position="229"/>
        <end position="392"/>
    </location>
</feature>
<reference evidence="2 3" key="1">
    <citation type="submission" date="2019-07" db="EMBL/GenBank/DDBJ databases">
        <title>Whole genome shotgun sequence of Rhizobium naphthalenivorans NBRC 107585.</title>
        <authorList>
            <person name="Hosoyama A."/>
            <person name="Uohara A."/>
            <person name="Ohji S."/>
            <person name="Ichikawa N."/>
        </authorList>
    </citation>
    <scope>NUCLEOTIDE SEQUENCE [LARGE SCALE GENOMIC DNA]</scope>
    <source>
        <strain evidence="2 3">NBRC 107585</strain>
    </source>
</reference>
<evidence type="ECO:0000313" key="3">
    <source>
        <dbReference type="Proteomes" id="UP000321717"/>
    </source>
</evidence>
<name>A0A512HFK9_9HYPH</name>
<gene>
    <name evidence="2" type="ORF">RNA01_11740</name>
</gene>
<dbReference type="EMBL" id="BJZP01000004">
    <property type="protein sequence ID" value="GEO84242.1"/>
    <property type="molecule type" value="Genomic_DNA"/>
</dbReference>
<organism evidence="2 3">
    <name type="scientific">Ciceribacter naphthalenivorans</name>
    <dbReference type="NCBI Taxonomy" id="1118451"/>
    <lineage>
        <taxon>Bacteria</taxon>
        <taxon>Pseudomonadati</taxon>
        <taxon>Pseudomonadota</taxon>
        <taxon>Alphaproteobacteria</taxon>
        <taxon>Hyphomicrobiales</taxon>
        <taxon>Rhizobiaceae</taxon>
        <taxon>Ciceribacter</taxon>
    </lineage>
</organism>
<dbReference type="InterPro" id="IPR006626">
    <property type="entry name" value="PbH1"/>
</dbReference>
<dbReference type="InterPro" id="IPR011050">
    <property type="entry name" value="Pectin_lyase_fold/virulence"/>
</dbReference>
<dbReference type="NCBIfam" id="TIGR03807">
    <property type="entry name" value="RR_fam_repeat"/>
    <property type="match status" value="1"/>
</dbReference>
<dbReference type="InterPro" id="IPR022388">
    <property type="entry name" value="CHP03808"/>
</dbReference>
<dbReference type="Proteomes" id="UP000321717">
    <property type="component" value="Unassembled WGS sequence"/>
</dbReference>
<dbReference type="InterPro" id="IPR012334">
    <property type="entry name" value="Pectin_lyas_fold"/>
</dbReference>
<dbReference type="PANTHER" id="PTHR36453">
    <property type="entry name" value="SECRETED PROTEIN-RELATED"/>
    <property type="match status" value="1"/>
</dbReference>
<dbReference type="InterPro" id="IPR022444">
    <property type="entry name" value="Cofactor-bd_rpt"/>
</dbReference>
<dbReference type="AlphaFoldDB" id="A0A512HFK9"/>
<keyword evidence="3" id="KW-1185">Reference proteome</keyword>